<keyword evidence="3" id="KW-1185">Reference proteome</keyword>
<organism evidence="2 3">
    <name type="scientific">Clostridium oceanicum</name>
    <dbReference type="NCBI Taxonomy" id="1543"/>
    <lineage>
        <taxon>Bacteria</taxon>
        <taxon>Bacillati</taxon>
        <taxon>Bacillota</taxon>
        <taxon>Clostridia</taxon>
        <taxon>Eubacteriales</taxon>
        <taxon>Clostridiaceae</taxon>
        <taxon>Clostridium</taxon>
    </lineage>
</organism>
<reference evidence="2 3" key="1">
    <citation type="journal article" date="2019" name="Int. J. Syst. Evol. Microbiol.">
        <title>The Global Catalogue of Microorganisms (GCM) 10K type strain sequencing project: providing services to taxonomists for standard genome sequencing and annotation.</title>
        <authorList>
            <consortium name="The Broad Institute Genomics Platform"/>
            <consortium name="The Broad Institute Genome Sequencing Center for Infectious Disease"/>
            <person name="Wu L."/>
            <person name="Ma J."/>
        </authorList>
    </citation>
    <scope>NUCLEOTIDE SEQUENCE [LARGE SCALE GENOMIC DNA]</scope>
    <source>
        <strain evidence="2 3">JCM 1407</strain>
    </source>
</reference>
<gene>
    <name evidence="2" type="ORF">GCM10008906_07960</name>
</gene>
<dbReference type="NCBIfam" id="NF004078">
    <property type="entry name" value="PRK05583.1"/>
    <property type="match status" value="1"/>
</dbReference>
<sequence>MESKFFQFLGIVKKSGNLVEGYNKCEEHVVRNKVSLVILSGEASLNTQKKFTTKCKLNEIPLLKDYDSQRLSDVLGRESIKVLAVKDKNMANKLLELSKA</sequence>
<protein>
    <submittedName>
        <fullName evidence="2">50S ribosomal protein L7ae-like protein</fullName>
    </submittedName>
</protein>
<dbReference type="RefSeq" id="WP_343759120.1">
    <property type="nucleotide sequence ID" value="NZ_BAAACG010000006.1"/>
</dbReference>
<dbReference type="SUPFAM" id="SSF55315">
    <property type="entry name" value="L30e-like"/>
    <property type="match status" value="1"/>
</dbReference>
<feature type="domain" description="Ribosomal protein eL8/eL30/eS12/Gadd45" evidence="1">
    <location>
        <begin position="8"/>
        <end position="93"/>
    </location>
</feature>
<dbReference type="Pfam" id="PF01248">
    <property type="entry name" value="Ribosomal_L7Ae"/>
    <property type="match status" value="1"/>
</dbReference>
<name>A0ABN1JBI1_9CLOT</name>
<dbReference type="Gene3D" id="3.30.1330.30">
    <property type="match status" value="1"/>
</dbReference>
<dbReference type="InterPro" id="IPR029064">
    <property type="entry name" value="Ribosomal_eL30-like_sf"/>
</dbReference>
<evidence type="ECO:0000259" key="1">
    <source>
        <dbReference type="Pfam" id="PF01248"/>
    </source>
</evidence>
<dbReference type="EMBL" id="BAAACG010000006">
    <property type="protein sequence ID" value="GAA0734993.1"/>
    <property type="molecule type" value="Genomic_DNA"/>
</dbReference>
<evidence type="ECO:0000313" key="3">
    <source>
        <dbReference type="Proteomes" id="UP001501510"/>
    </source>
</evidence>
<evidence type="ECO:0000313" key="2">
    <source>
        <dbReference type="EMBL" id="GAA0734993.1"/>
    </source>
</evidence>
<accession>A0ABN1JBI1</accession>
<comment type="caution">
    <text evidence="2">The sequence shown here is derived from an EMBL/GenBank/DDBJ whole genome shotgun (WGS) entry which is preliminary data.</text>
</comment>
<dbReference type="Proteomes" id="UP001501510">
    <property type="component" value="Unassembled WGS sequence"/>
</dbReference>
<dbReference type="InterPro" id="IPR004038">
    <property type="entry name" value="Ribosomal_eL8/eL30/eS12/Gad45"/>
</dbReference>
<proteinExistence type="predicted"/>